<dbReference type="Pfam" id="PF02434">
    <property type="entry name" value="Fringe"/>
    <property type="match status" value="1"/>
</dbReference>
<protein>
    <recommendedName>
        <fullName evidence="4">N-acetylgalactosaminide beta-1,3-galactosyltransferase</fullName>
        <ecNumber evidence="4">2.4.1.122</ecNumber>
    </recommendedName>
</protein>
<comment type="pathway">
    <text evidence="2">Protein modification; protein glycosylation.</text>
</comment>
<evidence type="ECO:0000313" key="13">
    <source>
        <dbReference type="EnsemblProtists" id="EOD19195"/>
    </source>
</evidence>
<evidence type="ECO:0000259" key="12">
    <source>
        <dbReference type="Pfam" id="PF02434"/>
    </source>
</evidence>
<keyword evidence="14" id="KW-1185">Reference proteome</keyword>
<dbReference type="EC" id="2.4.1.122" evidence="4"/>
<dbReference type="GO" id="GO:0016263">
    <property type="term" value="F:glycoprotein-N-acetylgalactosamine 3-beta-galactosyltransferase activity"/>
    <property type="evidence" value="ECO:0007669"/>
    <property type="project" value="UniProtKB-EC"/>
</dbReference>
<dbReference type="GO" id="GO:0000166">
    <property type="term" value="F:nucleotide binding"/>
    <property type="evidence" value="ECO:0007669"/>
    <property type="project" value="UniProtKB-KW"/>
</dbReference>
<evidence type="ECO:0000256" key="10">
    <source>
        <dbReference type="ARBA" id="ARBA00022989"/>
    </source>
</evidence>
<keyword evidence="5" id="KW-0328">Glycosyltransferase</keyword>
<evidence type="ECO:0000256" key="6">
    <source>
        <dbReference type="ARBA" id="ARBA00022679"/>
    </source>
</evidence>
<evidence type="ECO:0000256" key="5">
    <source>
        <dbReference type="ARBA" id="ARBA00022676"/>
    </source>
</evidence>
<dbReference type="eggNOG" id="KOG2246">
    <property type="taxonomic scope" value="Eukaryota"/>
</dbReference>
<reference evidence="14" key="1">
    <citation type="journal article" date="2013" name="Nature">
        <title>Pan genome of the phytoplankton Emiliania underpins its global distribution.</title>
        <authorList>
            <person name="Read B.A."/>
            <person name="Kegel J."/>
            <person name="Klute M.J."/>
            <person name="Kuo A."/>
            <person name="Lefebvre S.C."/>
            <person name="Maumus F."/>
            <person name="Mayer C."/>
            <person name="Miller J."/>
            <person name="Monier A."/>
            <person name="Salamov A."/>
            <person name="Young J."/>
            <person name="Aguilar M."/>
            <person name="Claverie J.M."/>
            <person name="Frickenhaus S."/>
            <person name="Gonzalez K."/>
            <person name="Herman E.K."/>
            <person name="Lin Y.C."/>
            <person name="Napier J."/>
            <person name="Ogata H."/>
            <person name="Sarno A.F."/>
            <person name="Shmutz J."/>
            <person name="Schroeder D."/>
            <person name="de Vargas C."/>
            <person name="Verret F."/>
            <person name="von Dassow P."/>
            <person name="Valentin K."/>
            <person name="Van de Peer Y."/>
            <person name="Wheeler G."/>
            <person name="Dacks J.B."/>
            <person name="Delwiche C.F."/>
            <person name="Dyhrman S.T."/>
            <person name="Glockner G."/>
            <person name="John U."/>
            <person name="Richards T."/>
            <person name="Worden A.Z."/>
            <person name="Zhang X."/>
            <person name="Grigoriev I.V."/>
            <person name="Allen A.E."/>
            <person name="Bidle K."/>
            <person name="Borodovsky M."/>
            <person name="Bowler C."/>
            <person name="Brownlee C."/>
            <person name="Cock J.M."/>
            <person name="Elias M."/>
            <person name="Gladyshev V.N."/>
            <person name="Groth M."/>
            <person name="Guda C."/>
            <person name="Hadaegh A."/>
            <person name="Iglesias-Rodriguez M.D."/>
            <person name="Jenkins J."/>
            <person name="Jones B.M."/>
            <person name="Lawson T."/>
            <person name="Leese F."/>
            <person name="Lindquist E."/>
            <person name="Lobanov A."/>
            <person name="Lomsadze A."/>
            <person name="Malik S.B."/>
            <person name="Marsh M.E."/>
            <person name="Mackinder L."/>
            <person name="Mock T."/>
            <person name="Mueller-Roeber B."/>
            <person name="Pagarete A."/>
            <person name="Parker M."/>
            <person name="Probert I."/>
            <person name="Quesneville H."/>
            <person name="Raines C."/>
            <person name="Rensing S.A."/>
            <person name="Riano-Pachon D.M."/>
            <person name="Richier S."/>
            <person name="Rokitta S."/>
            <person name="Shiraiwa Y."/>
            <person name="Soanes D.M."/>
            <person name="van der Giezen M."/>
            <person name="Wahlund T.M."/>
            <person name="Williams B."/>
            <person name="Wilson W."/>
            <person name="Wolfe G."/>
            <person name="Wurch L.L."/>
        </authorList>
    </citation>
    <scope>NUCLEOTIDE SEQUENCE</scope>
</reference>
<accession>A0A0D3J6R0</accession>
<keyword evidence="10" id="KW-1133">Transmembrane helix</keyword>
<dbReference type="GO" id="GO:0016020">
    <property type="term" value="C:membrane"/>
    <property type="evidence" value="ECO:0007669"/>
    <property type="project" value="UniProtKB-SubCell"/>
</dbReference>
<dbReference type="Gene3D" id="3.90.550.50">
    <property type="match status" value="1"/>
</dbReference>
<dbReference type="KEGG" id="ehx:EMIHUDRAFT_255707"/>
<dbReference type="HOGENOM" id="CLU_822821_0_0_1"/>
<organism evidence="13 14">
    <name type="scientific">Emiliania huxleyi (strain CCMP1516)</name>
    <dbReference type="NCBI Taxonomy" id="280463"/>
    <lineage>
        <taxon>Eukaryota</taxon>
        <taxon>Haptista</taxon>
        <taxon>Haptophyta</taxon>
        <taxon>Prymnesiophyceae</taxon>
        <taxon>Isochrysidales</taxon>
        <taxon>Noelaerhabdaceae</taxon>
        <taxon>Emiliania</taxon>
    </lineage>
</organism>
<comment type="subcellular location">
    <subcellularLocation>
        <location evidence="1">Membrane</location>
        <topology evidence="1">Single-pass type II membrane protein</topology>
    </subcellularLocation>
</comment>
<dbReference type="GeneID" id="17264742"/>
<evidence type="ECO:0000256" key="1">
    <source>
        <dbReference type="ARBA" id="ARBA00004606"/>
    </source>
</evidence>
<evidence type="ECO:0000256" key="8">
    <source>
        <dbReference type="ARBA" id="ARBA00022741"/>
    </source>
</evidence>
<dbReference type="InterPro" id="IPR026050">
    <property type="entry name" value="C1GALT1/C1GALT1_chp1"/>
</dbReference>
<keyword evidence="8" id="KW-0547">Nucleotide-binding</keyword>
<proteinExistence type="inferred from homology"/>
<evidence type="ECO:0000256" key="4">
    <source>
        <dbReference type="ARBA" id="ARBA00012557"/>
    </source>
</evidence>
<keyword evidence="11" id="KW-0472">Membrane</keyword>
<dbReference type="PaxDb" id="2903-EOD19195"/>
<evidence type="ECO:0000256" key="11">
    <source>
        <dbReference type="ARBA" id="ARBA00023136"/>
    </source>
</evidence>
<keyword evidence="6" id="KW-0808">Transferase</keyword>
<sequence length="338" mass="37396">MAMEGPIDCPTSATSALAECGPPNPGSPRIVYGVLTGSAMHQTRVPHVQQTWARRIGPSSAIAFFSDRADPSVPTIGLQPSEAEELHALGAWRNLPALRVLHDRREHFGCFDWVFFVDDDSFVFPRNLERRLAAENPAAPAYLGVQHTARKDLEWKDERARIGYAHGGAGYVLSWPALLRMRPRIDGCEAEYTGWAGDMRVGKCLSLTLNTQIPVRDYRGLHTEPPEYFVWAGASLLRERRGLWFHTSAQEHAPLSFHHLSGERMRSLAHSLVVASRGARGRVWEHDFSELGFREHRFAVGVGSEAAAGARELAEGGVEATPAGMRLLFGFAIEEARP</sequence>
<dbReference type="AlphaFoldDB" id="A0A0D3J6R0"/>
<evidence type="ECO:0000313" key="14">
    <source>
        <dbReference type="Proteomes" id="UP000013827"/>
    </source>
</evidence>
<feature type="domain" description="Fringe-like glycosyltransferase" evidence="12">
    <location>
        <begin position="30"/>
        <end position="216"/>
    </location>
</feature>
<comment type="similarity">
    <text evidence="3">Belongs to the glycosyltransferase 31 family. Beta3-Gal-T subfamily.</text>
</comment>
<evidence type="ECO:0000256" key="9">
    <source>
        <dbReference type="ARBA" id="ARBA00022968"/>
    </source>
</evidence>
<dbReference type="Proteomes" id="UP000013827">
    <property type="component" value="Unassembled WGS sequence"/>
</dbReference>
<evidence type="ECO:0000256" key="7">
    <source>
        <dbReference type="ARBA" id="ARBA00022692"/>
    </source>
</evidence>
<dbReference type="STRING" id="2903.R1DXB9"/>
<name>A0A0D3J6R0_EMIH1</name>
<keyword evidence="7" id="KW-0812">Transmembrane</keyword>
<reference evidence="13" key="2">
    <citation type="submission" date="2024-10" db="UniProtKB">
        <authorList>
            <consortium name="EnsemblProtists"/>
        </authorList>
    </citation>
    <scope>IDENTIFICATION</scope>
</reference>
<dbReference type="EnsemblProtists" id="EOD19195">
    <property type="protein sequence ID" value="EOD19195"/>
    <property type="gene ID" value="EMIHUDRAFT_255707"/>
</dbReference>
<evidence type="ECO:0000256" key="2">
    <source>
        <dbReference type="ARBA" id="ARBA00004922"/>
    </source>
</evidence>
<dbReference type="RefSeq" id="XP_005771624.1">
    <property type="nucleotide sequence ID" value="XM_005771567.1"/>
</dbReference>
<evidence type="ECO:0000256" key="3">
    <source>
        <dbReference type="ARBA" id="ARBA00006462"/>
    </source>
</evidence>
<dbReference type="InterPro" id="IPR003378">
    <property type="entry name" value="Fringe-like_glycosylTrfase"/>
</dbReference>
<keyword evidence="9" id="KW-0735">Signal-anchor</keyword>
<dbReference type="PANTHER" id="PTHR23033">
    <property type="entry name" value="BETA1,3-GALACTOSYLTRANSFERASE"/>
    <property type="match status" value="1"/>
</dbReference>